<accession>A0A3L6L9F5</accession>
<sequence length="495" mass="54687">MFVLCTVENMGKSNGCNPSGRRRRRGTENTNVPRVPLSLLRSPFADSVPKHVGHGVADAARNVVVGVGMGMSGLIAATIASGKEEGAVGVAKGLGAGIVTLAGGTLAGVVMGARQLGRGVMNTKAALQQTVRGRCYWCEIYGKWIDVHLDDMLADLPPTDDDIYRKSRKRKNKIMDWVKKSLSPDSNEEDAADADSTEQQDGELGEDFYSILGVGREATADEIRSAYRHKALLLHPDRNIGDADASQRFQRLLDAYNVLSDERCRIEYDTSGKVNPNRVGDGSYSNIEEILGARHWEPFIGRLGWTLHFTSRLYLDGELRKEMKNRRRLRLAKILLPLVDGDDATLEAARPAIVDAVCTRGGRSFMPLVAKQYAAVARQHLTRVPLRREIDRFRTSKWACISSMKLLTKTCVTTLYKAARKRLSGDQLINAALAFCQRDVQQSVGCAANLLLYDLSVTDEHRARRARMLVKISEMIMEICSTCSSSRSEATSQRL</sequence>
<dbReference type="EMBL" id="QSBY01000004">
    <property type="protein sequence ID" value="RHW73313.1"/>
    <property type="molecule type" value="Genomic_DNA"/>
</dbReference>
<dbReference type="PANTHER" id="PTHR44094:SF8">
    <property type="entry name" value="DNAJ HEAT SHOCK N-TERMINAL DOMAIN-CONTAINING PROTEIN-RELATED"/>
    <property type="match status" value="1"/>
</dbReference>
<dbReference type="CDD" id="cd06257">
    <property type="entry name" value="DnaJ"/>
    <property type="match status" value="1"/>
</dbReference>
<dbReference type="InterPro" id="IPR036869">
    <property type="entry name" value="J_dom_sf"/>
</dbReference>
<evidence type="ECO:0000256" key="1">
    <source>
        <dbReference type="SAM" id="MobiDB-lite"/>
    </source>
</evidence>
<dbReference type="PROSITE" id="PS50076">
    <property type="entry name" value="DNAJ_2"/>
    <property type="match status" value="1"/>
</dbReference>
<proteinExistence type="predicted"/>
<evidence type="ECO:0000259" key="2">
    <source>
        <dbReference type="PROSITE" id="PS50076"/>
    </source>
</evidence>
<evidence type="ECO:0000313" key="3">
    <source>
        <dbReference type="EMBL" id="RHW73313.1"/>
    </source>
</evidence>
<feature type="compositionally biased region" description="Acidic residues" evidence="1">
    <location>
        <begin position="186"/>
        <end position="200"/>
    </location>
</feature>
<protein>
    <submittedName>
        <fullName evidence="3">Chaperone protein DNAj</fullName>
    </submittedName>
</protein>
<dbReference type="PANTHER" id="PTHR44094">
    <property type="entry name" value="DNAJ HEAT SHOCK N-TERMINAL DOMAIN-CONTAINING PROTEIN"/>
    <property type="match status" value="1"/>
</dbReference>
<dbReference type="InterPro" id="IPR018253">
    <property type="entry name" value="DnaJ_domain_CS"/>
</dbReference>
<dbReference type="SMART" id="SM00271">
    <property type="entry name" value="DnaJ"/>
    <property type="match status" value="1"/>
</dbReference>
<dbReference type="Gene3D" id="1.10.287.110">
    <property type="entry name" value="DnaJ domain"/>
    <property type="match status" value="1"/>
</dbReference>
<dbReference type="SUPFAM" id="SSF46565">
    <property type="entry name" value="Chaperone J-domain"/>
    <property type="match status" value="1"/>
</dbReference>
<evidence type="ECO:0000313" key="4">
    <source>
        <dbReference type="Proteomes" id="UP000266743"/>
    </source>
</evidence>
<dbReference type="Pfam" id="PF00226">
    <property type="entry name" value="DnaJ"/>
    <property type="match status" value="1"/>
</dbReference>
<feature type="region of interest" description="Disordered" evidence="1">
    <location>
        <begin position="179"/>
        <end position="200"/>
    </location>
</feature>
<comment type="caution">
    <text evidence="3">The sequence shown here is derived from an EMBL/GenBank/DDBJ whole genome shotgun (WGS) entry which is preliminary data.</text>
</comment>
<dbReference type="PRINTS" id="PR00625">
    <property type="entry name" value="JDOMAIN"/>
</dbReference>
<feature type="domain" description="J" evidence="2">
    <location>
        <begin position="207"/>
        <end position="272"/>
    </location>
</feature>
<dbReference type="InterPro" id="IPR001623">
    <property type="entry name" value="DnaJ_domain"/>
</dbReference>
<dbReference type="PROSITE" id="PS00636">
    <property type="entry name" value="DNAJ_1"/>
    <property type="match status" value="1"/>
</dbReference>
<gene>
    <name evidence="3" type="ORF">DPX39_040070900</name>
</gene>
<dbReference type="AlphaFoldDB" id="A0A3L6L9F5"/>
<feature type="region of interest" description="Disordered" evidence="1">
    <location>
        <begin position="13"/>
        <end position="32"/>
    </location>
</feature>
<dbReference type="InterPro" id="IPR052423">
    <property type="entry name" value="EMIR"/>
</dbReference>
<name>A0A3L6L9F5_9TRYP</name>
<dbReference type="Proteomes" id="UP000266743">
    <property type="component" value="Chromosome 4"/>
</dbReference>
<organism evidence="3 4">
    <name type="scientific">Trypanosoma brucei equiperdum</name>
    <dbReference type="NCBI Taxonomy" id="630700"/>
    <lineage>
        <taxon>Eukaryota</taxon>
        <taxon>Discoba</taxon>
        <taxon>Euglenozoa</taxon>
        <taxon>Kinetoplastea</taxon>
        <taxon>Metakinetoplastina</taxon>
        <taxon>Trypanosomatida</taxon>
        <taxon>Trypanosomatidae</taxon>
        <taxon>Trypanosoma</taxon>
    </lineage>
</organism>
<reference evidence="3 4" key="1">
    <citation type="submission" date="2018-09" db="EMBL/GenBank/DDBJ databases">
        <title>whole genome sequence of T. equiperdum IVM-t1 strain.</title>
        <authorList>
            <person name="Suganuma K."/>
        </authorList>
    </citation>
    <scope>NUCLEOTIDE SEQUENCE [LARGE SCALE GENOMIC DNA]</scope>
    <source>
        <strain evidence="3 4">IVM-t1</strain>
    </source>
</reference>